<gene>
    <name evidence="2" type="ORF">BDN71DRAFT_817845</name>
</gene>
<sequence>MWECRMIYAGSVDAETKLNLFKGSRAQRKNRKQPRIVFNEIIGFHLKRLDTASSKQRGDPKRLQRREWRGRGSVAADVQFAQILESLETVRKPSWNLCEVGVVEDQMEVEDVLSKMGGCKMEEVEPRGHRPISPGVHKDRPEDVMSTNAVSRSTYPGTSRPSAGYASVPVGLGEEFDDMMYQLNGELLHAWCVCCVLI</sequence>
<comment type="caution">
    <text evidence="2">The sequence shown here is derived from an EMBL/GenBank/DDBJ whole genome shotgun (WGS) entry which is preliminary data.</text>
</comment>
<name>A0A9P6DH07_PLEER</name>
<feature type="region of interest" description="Disordered" evidence="1">
    <location>
        <begin position="123"/>
        <end position="142"/>
    </location>
</feature>
<dbReference type="EMBL" id="MU154558">
    <property type="protein sequence ID" value="KAF9495850.1"/>
    <property type="molecule type" value="Genomic_DNA"/>
</dbReference>
<proteinExistence type="predicted"/>
<dbReference type="Proteomes" id="UP000807025">
    <property type="component" value="Unassembled WGS sequence"/>
</dbReference>
<accession>A0A9P6DH07</accession>
<evidence type="ECO:0000313" key="3">
    <source>
        <dbReference type="Proteomes" id="UP000807025"/>
    </source>
</evidence>
<reference evidence="2" key="1">
    <citation type="submission" date="2020-11" db="EMBL/GenBank/DDBJ databases">
        <authorList>
            <consortium name="DOE Joint Genome Institute"/>
            <person name="Ahrendt S."/>
            <person name="Riley R."/>
            <person name="Andreopoulos W."/>
            <person name="Labutti K."/>
            <person name="Pangilinan J."/>
            <person name="Ruiz-Duenas F.J."/>
            <person name="Barrasa J.M."/>
            <person name="Sanchez-Garcia M."/>
            <person name="Camarero S."/>
            <person name="Miyauchi S."/>
            <person name="Serrano A."/>
            <person name="Linde D."/>
            <person name="Babiker R."/>
            <person name="Drula E."/>
            <person name="Ayuso-Fernandez I."/>
            <person name="Pacheco R."/>
            <person name="Padilla G."/>
            <person name="Ferreira P."/>
            <person name="Barriuso J."/>
            <person name="Kellner H."/>
            <person name="Castanera R."/>
            <person name="Alfaro M."/>
            <person name="Ramirez L."/>
            <person name="Pisabarro A.G."/>
            <person name="Kuo A."/>
            <person name="Tritt A."/>
            <person name="Lipzen A."/>
            <person name="He G."/>
            <person name="Yan M."/>
            <person name="Ng V."/>
            <person name="Cullen D."/>
            <person name="Martin F."/>
            <person name="Rosso M.-N."/>
            <person name="Henrissat B."/>
            <person name="Hibbett D."/>
            <person name="Martinez A.T."/>
            <person name="Grigoriev I.V."/>
        </authorList>
    </citation>
    <scope>NUCLEOTIDE SEQUENCE</scope>
    <source>
        <strain evidence="2">ATCC 90797</strain>
    </source>
</reference>
<dbReference type="AlphaFoldDB" id="A0A9P6DH07"/>
<evidence type="ECO:0000313" key="2">
    <source>
        <dbReference type="EMBL" id="KAF9495850.1"/>
    </source>
</evidence>
<organism evidence="2 3">
    <name type="scientific">Pleurotus eryngii</name>
    <name type="common">Boletus of the steppes</name>
    <dbReference type="NCBI Taxonomy" id="5323"/>
    <lineage>
        <taxon>Eukaryota</taxon>
        <taxon>Fungi</taxon>
        <taxon>Dikarya</taxon>
        <taxon>Basidiomycota</taxon>
        <taxon>Agaricomycotina</taxon>
        <taxon>Agaricomycetes</taxon>
        <taxon>Agaricomycetidae</taxon>
        <taxon>Agaricales</taxon>
        <taxon>Pleurotineae</taxon>
        <taxon>Pleurotaceae</taxon>
        <taxon>Pleurotus</taxon>
    </lineage>
</organism>
<evidence type="ECO:0000256" key="1">
    <source>
        <dbReference type="SAM" id="MobiDB-lite"/>
    </source>
</evidence>
<protein>
    <submittedName>
        <fullName evidence="2">Uncharacterized protein</fullName>
    </submittedName>
</protein>
<keyword evidence="3" id="KW-1185">Reference proteome</keyword>